<dbReference type="RefSeq" id="WP_146413076.1">
    <property type="nucleotide sequence ID" value="NZ_SJPZ01000001.1"/>
</dbReference>
<dbReference type="Proteomes" id="UP000316476">
    <property type="component" value="Unassembled WGS sequence"/>
</dbReference>
<evidence type="ECO:0000313" key="2">
    <source>
        <dbReference type="EMBL" id="TWU66449.1"/>
    </source>
</evidence>
<organism evidence="2 3">
    <name type="scientific">Crateriforma conspicua</name>
    <dbReference type="NCBI Taxonomy" id="2527996"/>
    <lineage>
        <taxon>Bacteria</taxon>
        <taxon>Pseudomonadati</taxon>
        <taxon>Planctomycetota</taxon>
        <taxon>Planctomycetia</taxon>
        <taxon>Planctomycetales</taxon>
        <taxon>Planctomycetaceae</taxon>
        <taxon>Crateriforma</taxon>
    </lineage>
</organism>
<comment type="caution">
    <text evidence="2">The sequence shown here is derived from an EMBL/GenBank/DDBJ whole genome shotgun (WGS) entry which is preliminary data.</text>
</comment>
<evidence type="ECO:0000313" key="3">
    <source>
        <dbReference type="Proteomes" id="UP000316476"/>
    </source>
</evidence>
<accession>A0A5C6FU73</accession>
<proteinExistence type="predicted"/>
<protein>
    <submittedName>
        <fullName evidence="2">Uncharacterized protein</fullName>
    </submittedName>
</protein>
<dbReference type="EMBL" id="SJPZ01000001">
    <property type="protein sequence ID" value="TWU66449.1"/>
    <property type="molecule type" value="Genomic_DNA"/>
</dbReference>
<name>A0A5C6FU73_9PLAN</name>
<gene>
    <name evidence="2" type="ORF">V7x_20150</name>
</gene>
<reference evidence="2 3" key="1">
    <citation type="submission" date="2019-02" db="EMBL/GenBank/DDBJ databases">
        <title>Deep-cultivation of Planctomycetes and their phenomic and genomic characterization uncovers novel biology.</title>
        <authorList>
            <person name="Wiegand S."/>
            <person name="Jogler M."/>
            <person name="Boedeker C."/>
            <person name="Pinto D."/>
            <person name="Vollmers J."/>
            <person name="Rivas-Marin E."/>
            <person name="Kohn T."/>
            <person name="Peeters S.H."/>
            <person name="Heuer A."/>
            <person name="Rast P."/>
            <person name="Oberbeckmann S."/>
            <person name="Bunk B."/>
            <person name="Jeske O."/>
            <person name="Meyerdierks A."/>
            <person name="Storesund J.E."/>
            <person name="Kallscheuer N."/>
            <person name="Luecker S."/>
            <person name="Lage O.M."/>
            <person name="Pohl T."/>
            <person name="Merkel B.J."/>
            <person name="Hornburger P."/>
            <person name="Mueller R.-W."/>
            <person name="Bruemmer F."/>
            <person name="Labrenz M."/>
            <person name="Spormann A.M."/>
            <person name="Op Den Camp H."/>
            <person name="Overmann J."/>
            <person name="Amann R."/>
            <person name="Jetten M.S.M."/>
            <person name="Mascher T."/>
            <person name="Medema M.H."/>
            <person name="Devos D.P."/>
            <person name="Kaster A.-K."/>
            <person name="Ovreas L."/>
            <person name="Rohde M."/>
            <person name="Galperin M.Y."/>
            <person name="Jogler C."/>
        </authorList>
    </citation>
    <scope>NUCLEOTIDE SEQUENCE [LARGE SCALE GENOMIC DNA]</scope>
    <source>
        <strain evidence="2 3">V7</strain>
    </source>
</reference>
<evidence type="ECO:0000256" key="1">
    <source>
        <dbReference type="SAM" id="MobiDB-lite"/>
    </source>
</evidence>
<dbReference type="AlphaFoldDB" id="A0A5C6FU73"/>
<feature type="compositionally biased region" description="Polar residues" evidence="1">
    <location>
        <begin position="77"/>
        <end position="87"/>
    </location>
</feature>
<feature type="region of interest" description="Disordered" evidence="1">
    <location>
        <begin position="60"/>
        <end position="87"/>
    </location>
</feature>
<sequence>MAKKLVTRKPAPEPTTVQIVCAITGLGKRPAGSIVAAMTDTQRESVARAYKSKRADSVRKIVSDAQAKRTHGKDNAMSDSGKSKATA</sequence>